<protein>
    <submittedName>
        <fullName evidence="1">3743_t:CDS:1</fullName>
    </submittedName>
</protein>
<dbReference type="OrthoDB" id="2440473at2759"/>
<organism evidence="1 2">
    <name type="scientific">Dentiscutata erythropus</name>
    <dbReference type="NCBI Taxonomy" id="1348616"/>
    <lineage>
        <taxon>Eukaryota</taxon>
        <taxon>Fungi</taxon>
        <taxon>Fungi incertae sedis</taxon>
        <taxon>Mucoromycota</taxon>
        <taxon>Glomeromycotina</taxon>
        <taxon>Glomeromycetes</taxon>
        <taxon>Diversisporales</taxon>
        <taxon>Gigasporaceae</taxon>
        <taxon>Dentiscutata</taxon>
    </lineage>
</organism>
<comment type="caution">
    <text evidence="1">The sequence shown here is derived from an EMBL/GenBank/DDBJ whole genome shotgun (WGS) entry which is preliminary data.</text>
</comment>
<sequence>MYQLNIGLNEYYSAIELVPITGIFREYPELIVIPETCISAREAAIQQSSESIVITKCLCK</sequence>
<evidence type="ECO:0000313" key="2">
    <source>
        <dbReference type="Proteomes" id="UP000789405"/>
    </source>
</evidence>
<gene>
    <name evidence="1" type="ORF">DERYTH_LOCUS15923</name>
</gene>
<reference evidence="1" key="1">
    <citation type="submission" date="2021-06" db="EMBL/GenBank/DDBJ databases">
        <authorList>
            <person name="Kallberg Y."/>
            <person name="Tangrot J."/>
            <person name="Rosling A."/>
        </authorList>
    </citation>
    <scope>NUCLEOTIDE SEQUENCE</scope>
    <source>
        <strain evidence="1">MA453B</strain>
    </source>
</reference>
<keyword evidence="2" id="KW-1185">Reference proteome</keyword>
<proteinExistence type="predicted"/>
<evidence type="ECO:0000313" key="1">
    <source>
        <dbReference type="EMBL" id="CAG8740086.1"/>
    </source>
</evidence>
<dbReference type="EMBL" id="CAJVPY010013359">
    <property type="protein sequence ID" value="CAG8740086.1"/>
    <property type="molecule type" value="Genomic_DNA"/>
</dbReference>
<feature type="non-terminal residue" evidence="1">
    <location>
        <position position="60"/>
    </location>
</feature>
<dbReference type="Proteomes" id="UP000789405">
    <property type="component" value="Unassembled WGS sequence"/>
</dbReference>
<dbReference type="AlphaFoldDB" id="A0A9N9IKD7"/>
<accession>A0A9N9IKD7</accession>
<name>A0A9N9IKD7_9GLOM</name>